<evidence type="ECO:0000313" key="2">
    <source>
        <dbReference type="EMBL" id="OXU20508.1"/>
    </source>
</evidence>
<comment type="caution">
    <text evidence="2">The sequence shown here is derived from an EMBL/GenBank/DDBJ whole genome shotgun (WGS) entry which is preliminary data.</text>
</comment>
<name>A0A232EQ87_9HYME</name>
<feature type="region of interest" description="Disordered" evidence="1">
    <location>
        <begin position="1"/>
        <end position="33"/>
    </location>
</feature>
<organism evidence="2 3">
    <name type="scientific">Trichomalopsis sarcophagae</name>
    <dbReference type="NCBI Taxonomy" id="543379"/>
    <lineage>
        <taxon>Eukaryota</taxon>
        <taxon>Metazoa</taxon>
        <taxon>Ecdysozoa</taxon>
        <taxon>Arthropoda</taxon>
        <taxon>Hexapoda</taxon>
        <taxon>Insecta</taxon>
        <taxon>Pterygota</taxon>
        <taxon>Neoptera</taxon>
        <taxon>Endopterygota</taxon>
        <taxon>Hymenoptera</taxon>
        <taxon>Apocrita</taxon>
        <taxon>Proctotrupomorpha</taxon>
        <taxon>Chalcidoidea</taxon>
        <taxon>Pteromalidae</taxon>
        <taxon>Pteromalinae</taxon>
        <taxon>Trichomalopsis</taxon>
    </lineage>
</organism>
<gene>
    <name evidence="2" type="ORF">TSAR_016046</name>
</gene>
<protein>
    <submittedName>
        <fullName evidence="2">Uncharacterized protein</fullName>
    </submittedName>
</protein>
<evidence type="ECO:0000256" key="1">
    <source>
        <dbReference type="SAM" id="MobiDB-lite"/>
    </source>
</evidence>
<sequence>ISQNSRRRRNTVHPGHQVPRGALPSRYSCSATAKSPSNEFHLIIY</sequence>
<feature type="compositionally biased region" description="Basic residues" evidence="1">
    <location>
        <begin position="1"/>
        <end position="11"/>
    </location>
</feature>
<accession>A0A232EQ87</accession>
<dbReference type="EMBL" id="NNAY01002817">
    <property type="protein sequence ID" value="OXU20508.1"/>
    <property type="molecule type" value="Genomic_DNA"/>
</dbReference>
<keyword evidence="3" id="KW-1185">Reference proteome</keyword>
<evidence type="ECO:0000313" key="3">
    <source>
        <dbReference type="Proteomes" id="UP000215335"/>
    </source>
</evidence>
<reference evidence="2 3" key="1">
    <citation type="journal article" date="2017" name="Curr. Biol.">
        <title>The Evolution of Venom by Co-option of Single-Copy Genes.</title>
        <authorList>
            <person name="Martinson E.O."/>
            <person name="Mrinalini"/>
            <person name="Kelkar Y.D."/>
            <person name="Chang C.H."/>
            <person name="Werren J.H."/>
        </authorList>
    </citation>
    <scope>NUCLEOTIDE SEQUENCE [LARGE SCALE GENOMIC DNA]</scope>
    <source>
        <strain evidence="2 3">Alberta</strain>
        <tissue evidence="2">Whole body</tissue>
    </source>
</reference>
<feature type="non-terminal residue" evidence="2">
    <location>
        <position position="1"/>
    </location>
</feature>
<dbReference type="Proteomes" id="UP000215335">
    <property type="component" value="Unassembled WGS sequence"/>
</dbReference>
<dbReference type="AlphaFoldDB" id="A0A232EQ87"/>
<proteinExistence type="predicted"/>